<evidence type="ECO:0000256" key="3">
    <source>
        <dbReference type="ARBA" id="ARBA00017876"/>
    </source>
</evidence>
<gene>
    <name evidence="14" type="ORF">FHR21_002241</name>
</gene>
<feature type="region of interest" description="Disordered" evidence="13">
    <location>
        <begin position="84"/>
        <end position="141"/>
    </location>
</feature>
<evidence type="ECO:0000256" key="1">
    <source>
        <dbReference type="ARBA" id="ARBA00004651"/>
    </source>
</evidence>
<evidence type="ECO:0000256" key="2">
    <source>
        <dbReference type="ARBA" id="ARBA00008445"/>
    </source>
</evidence>
<comment type="caution">
    <text evidence="12">Lacks conserved residue(s) required for the propagation of feature annotation.</text>
</comment>
<keyword evidence="15" id="KW-1185">Reference proteome</keyword>
<keyword evidence="5 12" id="KW-1003">Cell membrane</keyword>
<dbReference type="GO" id="GO:0009306">
    <property type="term" value="P:protein secretion"/>
    <property type="evidence" value="ECO:0007669"/>
    <property type="project" value="UniProtKB-UniRule"/>
</dbReference>
<evidence type="ECO:0000256" key="9">
    <source>
        <dbReference type="ARBA" id="ARBA00023010"/>
    </source>
</evidence>
<dbReference type="InterPro" id="IPR004692">
    <property type="entry name" value="SecG"/>
</dbReference>
<sequence length="141" mass="13589">MSSLFTFLLVVQAVIAAVMIGVILMQKSEGGGLGVGGSPAGLLSARGAADFLTRATTVLATLFVGLSIVLAAMASVGRGGSTIDTSLSKTAQQSSGAPASSLTGPAQQPATAPASNDPLAAAAAAANQPAQAPAQDAPAKK</sequence>
<dbReference type="Pfam" id="PF03840">
    <property type="entry name" value="SecG"/>
    <property type="match status" value="1"/>
</dbReference>
<dbReference type="RefSeq" id="WP_184098193.1">
    <property type="nucleotide sequence ID" value="NZ_JACIJH010000006.1"/>
</dbReference>
<keyword evidence="6 12" id="KW-0812">Transmembrane</keyword>
<dbReference type="PRINTS" id="PR01651">
    <property type="entry name" value="SECGEXPORT"/>
</dbReference>
<dbReference type="GO" id="GO:0015450">
    <property type="term" value="F:protein-transporting ATPase activity"/>
    <property type="evidence" value="ECO:0007669"/>
    <property type="project" value="UniProtKB-UniRule"/>
</dbReference>
<accession>A0A7W9B6G6</accession>
<protein>
    <recommendedName>
        <fullName evidence="3 12">Protein-export membrane protein SecG</fullName>
    </recommendedName>
</protein>
<dbReference type="GO" id="GO:0065002">
    <property type="term" value="P:intracellular protein transmembrane transport"/>
    <property type="evidence" value="ECO:0007669"/>
    <property type="project" value="TreeGrafter"/>
</dbReference>
<comment type="function">
    <text evidence="11 12">Involved in protein export. Participates in an early event of protein translocation.</text>
</comment>
<evidence type="ECO:0000256" key="4">
    <source>
        <dbReference type="ARBA" id="ARBA00022448"/>
    </source>
</evidence>
<comment type="similarity">
    <text evidence="2 12">Belongs to the SecG family.</text>
</comment>
<reference evidence="14 15" key="1">
    <citation type="submission" date="2020-08" db="EMBL/GenBank/DDBJ databases">
        <title>Genomic Encyclopedia of Type Strains, Phase IV (KMG-IV): sequencing the most valuable type-strain genomes for metagenomic binning, comparative biology and taxonomic classification.</title>
        <authorList>
            <person name="Goeker M."/>
        </authorList>
    </citation>
    <scope>NUCLEOTIDE SEQUENCE [LARGE SCALE GENOMIC DNA]</scope>
    <source>
        <strain evidence="14 15">DSM 27163</strain>
    </source>
</reference>
<name>A0A7W9B6G6_9SPHN</name>
<evidence type="ECO:0000256" key="8">
    <source>
        <dbReference type="ARBA" id="ARBA00022989"/>
    </source>
</evidence>
<evidence type="ECO:0000256" key="5">
    <source>
        <dbReference type="ARBA" id="ARBA00022475"/>
    </source>
</evidence>
<dbReference type="GO" id="GO:0043952">
    <property type="term" value="P:protein transport by the Sec complex"/>
    <property type="evidence" value="ECO:0007669"/>
    <property type="project" value="TreeGrafter"/>
</dbReference>
<evidence type="ECO:0000256" key="11">
    <source>
        <dbReference type="ARBA" id="ARBA00025182"/>
    </source>
</evidence>
<comment type="caution">
    <text evidence="14">The sequence shown here is derived from an EMBL/GenBank/DDBJ whole genome shotgun (WGS) entry which is preliminary data.</text>
</comment>
<dbReference type="PANTHER" id="PTHR34182:SF1">
    <property type="entry name" value="PROTEIN-EXPORT MEMBRANE PROTEIN SECG"/>
    <property type="match status" value="1"/>
</dbReference>
<evidence type="ECO:0000256" key="10">
    <source>
        <dbReference type="ARBA" id="ARBA00023136"/>
    </source>
</evidence>
<evidence type="ECO:0000256" key="6">
    <source>
        <dbReference type="ARBA" id="ARBA00022692"/>
    </source>
</evidence>
<dbReference type="NCBIfam" id="TIGR00810">
    <property type="entry name" value="secG"/>
    <property type="match status" value="1"/>
</dbReference>
<dbReference type="Proteomes" id="UP000537161">
    <property type="component" value="Unassembled WGS sequence"/>
</dbReference>
<keyword evidence="4 12" id="KW-0813">Transport</keyword>
<dbReference type="EMBL" id="JACIJH010000006">
    <property type="protein sequence ID" value="MBB5706882.1"/>
    <property type="molecule type" value="Genomic_DNA"/>
</dbReference>
<feature type="compositionally biased region" description="Polar residues" evidence="13">
    <location>
        <begin position="84"/>
        <end position="104"/>
    </location>
</feature>
<keyword evidence="9 12" id="KW-0811">Translocation</keyword>
<dbReference type="PANTHER" id="PTHR34182">
    <property type="entry name" value="PROTEIN-EXPORT MEMBRANE PROTEIN SECG"/>
    <property type="match status" value="1"/>
</dbReference>
<evidence type="ECO:0000313" key="14">
    <source>
        <dbReference type="EMBL" id="MBB5706882.1"/>
    </source>
</evidence>
<keyword evidence="8 12" id="KW-1133">Transmembrane helix</keyword>
<evidence type="ECO:0000256" key="12">
    <source>
        <dbReference type="RuleBase" id="RU365087"/>
    </source>
</evidence>
<proteinExistence type="inferred from homology"/>
<evidence type="ECO:0000256" key="13">
    <source>
        <dbReference type="SAM" id="MobiDB-lite"/>
    </source>
</evidence>
<dbReference type="GO" id="GO:0005886">
    <property type="term" value="C:plasma membrane"/>
    <property type="evidence" value="ECO:0007669"/>
    <property type="project" value="UniProtKB-SubCell"/>
</dbReference>
<organism evidence="14 15">
    <name type="scientific">Sphingopyxis panaciterrulae</name>
    <dbReference type="NCBI Taxonomy" id="462372"/>
    <lineage>
        <taxon>Bacteria</taxon>
        <taxon>Pseudomonadati</taxon>
        <taxon>Pseudomonadota</taxon>
        <taxon>Alphaproteobacteria</taxon>
        <taxon>Sphingomonadales</taxon>
        <taxon>Sphingomonadaceae</taxon>
        <taxon>Sphingopyxis</taxon>
    </lineage>
</organism>
<feature type="compositionally biased region" description="Low complexity" evidence="13">
    <location>
        <begin position="105"/>
        <end position="141"/>
    </location>
</feature>
<feature type="transmembrane region" description="Helical" evidence="12">
    <location>
        <begin position="51"/>
        <end position="73"/>
    </location>
</feature>
<evidence type="ECO:0000313" key="15">
    <source>
        <dbReference type="Proteomes" id="UP000537161"/>
    </source>
</evidence>
<dbReference type="AlphaFoldDB" id="A0A7W9B6G6"/>
<keyword evidence="7 12" id="KW-0653">Protein transport</keyword>
<comment type="subcellular location">
    <subcellularLocation>
        <location evidence="1 12">Cell membrane</location>
        <topology evidence="1 12">Multi-pass membrane protein</topology>
    </subcellularLocation>
</comment>
<keyword evidence="10 12" id="KW-0472">Membrane</keyword>
<evidence type="ECO:0000256" key="7">
    <source>
        <dbReference type="ARBA" id="ARBA00022927"/>
    </source>
</evidence>